<sequence>MQNYPRLDKNILVRVFLPNSNEEYQEFVGDDVIRTAGATQYEEAFIRENGIPSIKMQHCAHFQNKKLCRLGDGCRFLHVISVALATPKQEDDDGYTSSRNSPTSDDRQCGSTHRRVTKSNPVFVSNSSMSSRNDDSNIIAPNNVPYGPNVNYAPWAPTSFKPSAY</sequence>
<dbReference type="AlphaFoldDB" id="A0A146LQV0"/>
<feature type="zinc finger region" description="C3H1-type" evidence="4">
    <location>
        <begin position="53"/>
        <end position="81"/>
    </location>
</feature>
<dbReference type="EMBL" id="GDHC01009869">
    <property type="protein sequence ID" value="JAQ08760.1"/>
    <property type="molecule type" value="Transcribed_RNA"/>
</dbReference>
<dbReference type="InterPro" id="IPR036855">
    <property type="entry name" value="Znf_CCCH_sf"/>
</dbReference>
<dbReference type="PROSITE" id="PS50103">
    <property type="entry name" value="ZF_C3H1"/>
    <property type="match status" value="1"/>
</dbReference>
<keyword evidence="2 4" id="KW-0863">Zinc-finger</keyword>
<organism evidence="7">
    <name type="scientific">Lygus hesperus</name>
    <name type="common">Western plant bug</name>
    <dbReference type="NCBI Taxonomy" id="30085"/>
    <lineage>
        <taxon>Eukaryota</taxon>
        <taxon>Metazoa</taxon>
        <taxon>Ecdysozoa</taxon>
        <taxon>Arthropoda</taxon>
        <taxon>Hexapoda</taxon>
        <taxon>Insecta</taxon>
        <taxon>Pterygota</taxon>
        <taxon>Neoptera</taxon>
        <taxon>Paraneoptera</taxon>
        <taxon>Hemiptera</taxon>
        <taxon>Heteroptera</taxon>
        <taxon>Panheteroptera</taxon>
        <taxon>Cimicomorpha</taxon>
        <taxon>Miridae</taxon>
        <taxon>Mirini</taxon>
        <taxon>Lygus</taxon>
    </lineage>
</organism>
<dbReference type="SUPFAM" id="SSF90229">
    <property type="entry name" value="CCCH zinc finger"/>
    <property type="match status" value="1"/>
</dbReference>
<dbReference type="PANTHER" id="PTHR37562">
    <property type="entry name" value="C3H1-TYPE DOMAIN-CONTAINING PROTEIN-RELATED"/>
    <property type="match status" value="1"/>
</dbReference>
<evidence type="ECO:0000256" key="2">
    <source>
        <dbReference type="ARBA" id="ARBA00022771"/>
    </source>
</evidence>
<proteinExistence type="predicted"/>
<protein>
    <recommendedName>
        <fullName evidence="6">C3H1-type domain-containing protein</fullName>
    </recommendedName>
</protein>
<evidence type="ECO:0000259" key="6">
    <source>
        <dbReference type="PROSITE" id="PS50103"/>
    </source>
</evidence>
<dbReference type="InterPro" id="IPR000571">
    <property type="entry name" value="Znf_CCCH"/>
</dbReference>
<evidence type="ECO:0000256" key="4">
    <source>
        <dbReference type="PROSITE-ProRule" id="PRU00723"/>
    </source>
</evidence>
<feature type="compositionally biased region" description="Low complexity" evidence="5">
    <location>
        <begin position="119"/>
        <end position="140"/>
    </location>
</feature>
<evidence type="ECO:0000256" key="3">
    <source>
        <dbReference type="ARBA" id="ARBA00022833"/>
    </source>
</evidence>
<evidence type="ECO:0000313" key="7">
    <source>
        <dbReference type="EMBL" id="JAQ08760.1"/>
    </source>
</evidence>
<reference evidence="7" key="1">
    <citation type="journal article" date="2016" name="Gigascience">
        <title>De novo construction of an expanded transcriptome assembly for the western tarnished plant bug, Lygus hesperus.</title>
        <authorList>
            <person name="Tassone E.E."/>
            <person name="Geib S.M."/>
            <person name="Hall B."/>
            <person name="Fabrick J.A."/>
            <person name="Brent C.S."/>
            <person name="Hull J.J."/>
        </authorList>
    </citation>
    <scope>NUCLEOTIDE SEQUENCE</scope>
</reference>
<keyword evidence="3 4" id="KW-0862">Zinc</keyword>
<dbReference type="GO" id="GO:0008270">
    <property type="term" value="F:zinc ion binding"/>
    <property type="evidence" value="ECO:0007669"/>
    <property type="project" value="UniProtKB-KW"/>
</dbReference>
<evidence type="ECO:0000256" key="1">
    <source>
        <dbReference type="ARBA" id="ARBA00022723"/>
    </source>
</evidence>
<feature type="domain" description="C3H1-type" evidence="6">
    <location>
        <begin position="53"/>
        <end position="81"/>
    </location>
</feature>
<dbReference type="PANTHER" id="PTHR37562:SF2">
    <property type="entry name" value="C3H1-TYPE DOMAIN-CONTAINING PROTEIN"/>
    <property type="match status" value="1"/>
</dbReference>
<evidence type="ECO:0000256" key="5">
    <source>
        <dbReference type="SAM" id="MobiDB-lite"/>
    </source>
</evidence>
<gene>
    <name evidence="7" type="ORF">g.26427</name>
</gene>
<accession>A0A146LQV0</accession>
<name>A0A146LQV0_LYGHE</name>
<keyword evidence="1 4" id="KW-0479">Metal-binding</keyword>
<feature type="region of interest" description="Disordered" evidence="5">
    <location>
        <begin position="88"/>
        <end position="140"/>
    </location>
</feature>